<reference evidence="3 4" key="1">
    <citation type="submission" date="2021-05" db="EMBL/GenBank/DDBJ databases">
        <title>Genome Assembly of Synthetic Allotetraploid Brassica napus Reveals Homoeologous Exchanges between Subgenomes.</title>
        <authorList>
            <person name="Davis J.T."/>
        </authorList>
    </citation>
    <scope>NUCLEOTIDE SEQUENCE [LARGE SCALE GENOMIC DNA]</scope>
    <source>
        <strain evidence="4">cv. Da-Ae</strain>
        <tissue evidence="3">Seedling</tissue>
    </source>
</reference>
<feature type="region of interest" description="Disordered" evidence="1">
    <location>
        <begin position="129"/>
        <end position="162"/>
    </location>
</feature>
<gene>
    <name evidence="3" type="ORF">HID58_087680</name>
</gene>
<dbReference type="Pfam" id="PF03078">
    <property type="entry name" value="ATHILA"/>
    <property type="match status" value="1"/>
</dbReference>
<organism evidence="3 4">
    <name type="scientific">Brassica napus</name>
    <name type="common">Rape</name>
    <dbReference type="NCBI Taxonomy" id="3708"/>
    <lineage>
        <taxon>Eukaryota</taxon>
        <taxon>Viridiplantae</taxon>
        <taxon>Streptophyta</taxon>
        <taxon>Embryophyta</taxon>
        <taxon>Tracheophyta</taxon>
        <taxon>Spermatophyta</taxon>
        <taxon>Magnoliopsida</taxon>
        <taxon>eudicotyledons</taxon>
        <taxon>Gunneridae</taxon>
        <taxon>Pentapetalae</taxon>
        <taxon>rosids</taxon>
        <taxon>malvids</taxon>
        <taxon>Brassicales</taxon>
        <taxon>Brassicaceae</taxon>
        <taxon>Brassiceae</taxon>
        <taxon>Brassica</taxon>
    </lineage>
</organism>
<evidence type="ECO:0000259" key="2">
    <source>
        <dbReference type="Pfam" id="PF03078"/>
    </source>
</evidence>
<name>A0ABQ7XTZ8_BRANA</name>
<evidence type="ECO:0000256" key="1">
    <source>
        <dbReference type="SAM" id="MobiDB-lite"/>
    </source>
</evidence>
<feature type="compositionally biased region" description="Polar residues" evidence="1">
    <location>
        <begin position="129"/>
        <end position="148"/>
    </location>
</feature>
<feature type="compositionally biased region" description="Polar residues" evidence="1">
    <location>
        <begin position="619"/>
        <end position="628"/>
    </location>
</feature>
<feature type="region of interest" description="Disordered" evidence="1">
    <location>
        <begin position="606"/>
        <end position="667"/>
    </location>
</feature>
<feature type="region of interest" description="Disordered" evidence="1">
    <location>
        <begin position="216"/>
        <end position="265"/>
    </location>
</feature>
<accession>A0ABQ7XTZ8</accession>
<protein>
    <recommendedName>
        <fullName evidence="2">Arabidopsis retrotransposon Orf1 C-terminal domain-containing protein</fullName>
    </recommendedName>
</protein>
<feature type="domain" description="Arabidopsis retrotransposon Orf1 C-terminal" evidence="2">
    <location>
        <begin position="305"/>
        <end position="617"/>
    </location>
</feature>
<evidence type="ECO:0000313" key="4">
    <source>
        <dbReference type="Proteomes" id="UP000824890"/>
    </source>
</evidence>
<proteinExistence type="predicted"/>
<dbReference type="InterPro" id="IPR004312">
    <property type="entry name" value="ATHILA_Orf1_C"/>
</dbReference>
<dbReference type="EMBL" id="JAGKQM010000019">
    <property type="protein sequence ID" value="KAH0859419.1"/>
    <property type="molecule type" value="Genomic_DNA"/>
</dbReference>
<feature type="region of interest" description="Disordered" evidence="1">
    <location>
        <begin position="701"/>
        <end position="758"/>
    </location>
</feature>
<feature type="region of interest" description="Disordered" evidence="1">
    <location>
        <begin position="1"/>
        <end position="28"/>
    </location>
</feature>
<dbReference type="Proteomes" id="UP000824890">
    <property type="component" value="Unassembled WGS sequence"/>
</dbReference>
<feature type="compositionally biased region" description="Acidic residues" evidence="1">
    <location>
        <begin position="722"/>
        <end position="731"/>
    </location>
</feature>
<keyword evidence="4" id="KW-1185">Reference proteome</keyword>
<feature type="compositionally biased region" description="Polar residues" evidence="1">
    <location>
        <begin position="230"/>
        <end position="243"/>
    </location>
</feature>
<evidence type="ECO:0000313" key="3">
    <source>
        <dbReference type="EMBL" id="KAH0859419.1"/>
    </source>
</evidence>
<comment type="caution">
    <text evidence="3">The sequence shown here is derived from an EMBL/GenBank/DDBJ whole genome shotgun (WGS) entry which is preliminary data.</text>
</comment>
<sequence>MFHVAGNVDGTADVSGRNKRKNADRGAESRKKNVLCHLAASSKGNIDTYMKNFLEDLVQAFFTTFGEKFCQQFSDRLGKIETEVTQLRTASERTEQFKTVVTDRLGKIEAEVTQLRTTLVVTELVGKSDQASGPSMTKINSGPSTSKKGTAPSKKKAVKNQELKTADSCVNLPRAKVTQSSASDLRMGTQEFLEKLDGEDFPDRCLGCVQKMVKKGVPKKTKEAAPAATQTRDTTAASTSAQPESGEPWEAAPWPRDPLTPFSKLPTIHNRHISSKKELRELASYTNRDYYAGWSDYHCILYNGLQRMRLKPTKFICDYTTKELGILRDVKKMWKNMGLGTLGYNPQPLYPDLVIQFLSSVELHYKSEVNKVASEGKLTFLCRGLLYEMSIHELCILFGFETRHQACSLPKFPCAYLLWRKIADSSYVSREAKLAMLRNPVLRVVAKYLGHLLLGKSEAGSLTEDEAQLIHYGLPLALRPTYDVADEPPEELSVNMGALFAQMLFERKFRGLRPLDRKPLEESIGSLLTRIFMHHGIDLSDTPCVDTIDRFDAQFFLNTKILHSGKIYRFTMPDGKILHCKLPQTAITSLTSVENMEFMPHAEVLYTPPPPASKRRRVSSSSGPAQTQCEDDTIPDISVDHTPNPSMEYLLPPYTGQFDSGAPPLDGTQQQQFAWTADTLVKLSTMMQTVWGALAKIRYPPTPSCCRAPQTTEAAGMTRDDAENEPSDEATDAERGSRLHRSRRAPGQSRSCSPDDHQ</sequence>